<organism evidence="1 2">
    <name type="scientific">Coniosporium uncinatum</name>
    <dbReference type="NCBI Taxonomy" id="93489"/>
    <lineage>
        <taxon>Eukaryota</taxon>
        <taxon>Fungi</taxon>
        <taxon>Dikarya</taxon>
        <taxon>Ascomycota</taxon>
        <taxon>Pezizomycotina</taxon>
        <taxon>Dothideomycetes</taxon>
        <taxon>Dothideomycetes incertae sedis</taxon>
        <taxon>Coniosporium</taxon>
    </lineage>
</organism>
<proteinExistence type="predicted"/>
<protein>
    <submittedName>
        <fullName evidence="1">Uncharacterized protein</fullName>
    </submittedName>
</protein>
<sequence length="135" mass="15314">MPYRVVMLIHRKPGMTPEAFKAYYENTHVPLMQLLTGSLFPLSHTRRYLQRTATPTSDGGSWKYPAAILSGSQEDFGYDTITEMVFEDETAFKRFFDLFAQPEFGAKVAADCGNFMDMEKSPGVILEDLVVTKRT</sequence>
<keyword evidence="2" id="KW-1185">Reference proteome</keyword>
<comment type="caution">
    <text evidence="1">The sequence shown here is derived from an EMBL/GenBank/DDBJ whole genome shotgun (WGS) entry which is preliminary data.</text>
</comment>
<dbReference type="EMBL" id="JAWDJW010000036">
    <property type="protein sequence ID" value="KAK3081921.1"/>
    <property type="molecule type" value="Genomic_DNA"/>
</dbReference>
<name>A0ACC3DYU9_9PEZI</name>
<gene>
    <name evidence="1" type="ORF">LTS18_012161</name>
</gene>
<accession>A0ACC3DYU9</accession>
<reference evidence="1" key="1">
    <citation type="submission" date="2024-09" db="EMBL/GenBank/DDBJ databases">
        <title>Black Yeasts Isolated from many extreme environments.</title>
        <authorList>
            <person name="Coleine C."/>
            <person name="Stajich J.E."/>
            <person name="Selbmann L."/>
        </authorList>
    </citation>
    <scope>NUCLEOTIDE SEQUENCE</scope>
    <source>
        <strain evidence="1">CCFEE 5737</strain>
    </source>
</reference>
<evidence type="ECO:0000313" key="2">
    <source>
        <dbReference type="Proteomes" id="UP001186974"/>
    </source>
</evidence>
<dbReference type="Proteomes" id="UP001186974">
    <property type="component" value="Unassembled WGS sequence"/>
</dbReference>
<evidence type="ECO:0000313" key="1">
    <source>
        <dbReference type="EMBL" id="KAK3081921.1"/>
    </source>
</evidence>